<feature type="non-terminal residue" evidence="1">
    <location>
        <position position="103"/>
    </location>
</feature>
<gene>
    <name evidence="1" type="ORF">S12H4_37662</name>
</gene>
<organism evidence="1">
    <name type="scientific">marine sediment metagenome</name>
    <dbReference type="NCBI Taxonomy" id="412755"/>
    <lineage>
        <taxon>unclassified sequences</taxon>
        <taxon>metagenomes</taxon>
        <taxon>ecological metagenomes</taxon>
    </lineage>
</organism>
<evidence type="ECO:0000313" key="1">
    <source>
        <dbReference type="EMBL" id="GAJ00935.1"/>
    </source>
</evidence>
<name>X1V7F9_9ZZZZ</name>
<sequence length="103" mass="11559">MKKWMLIAILILIIILLSCQKQNTEEPAVLEKAKGKEESYPIAAEIGSNLLTALDQLDRGSVDKGAALLLDAVLLTRPNENMPQEFENKILASKFKFQQRNYA</sequence>
<dbReference type="EMBL" id="BARW01022596">
    <property type="protein sequence ID" value="GAJ00935.1"/>
    <property type="molecule type" value="Genomic_DNA"/>
</dbReference>
<comment type="caution">
    <text evidence="1">The sequence shown here is derived from an EMBL/GenBank/DDBJ whole genome shotgun (WGS) entry which is preliminary data.</text>
</comment>
<dbReference type="PROSITE" id="PS51257">
    <property type="entry name" value="PROKAR_LIPOPROTEIN"/>
    <property type="match status" value="1"/>
</dbReference>
<protein>
    <submittedName>
        <fullName evidence="1">Uncharacterized protein</fullName>
    </submittedName>
</protein>
<reference evidence="1" key="1">
    <citation type="journal article" date="2014" name="Front. Microbiol.">
        <title>High frequency of phylogenetically diverse reductive dehalogenase-homologous genes in deep subseafloor sedimentary metagenomes.</title>
        <authorList>
            <person name="Kawai M."/>
            <person name="Futagami T."/>
            <person name="Toyoda A."/>
            <person name="Takaki Y."/>
            <person name="Nishi S."/>
            <person name="Hori S."/>
            <person name="Arai W."/>
            <person name="Tsubouchi T."/>
            <person name="Morono Y."/>
            <person name="Uchiyama I."/>
            <person name="Ito T."/>
            <person name="Fujiyama A."/>
            <person name="Inagaki F."/>
            <person name="Takami H."/>
        </authorList>
    </citation>
    <scope>NUCLEOTIDE SEQUENCE</scope>
    <source>
        <strain evidence="1">Expedition CK06-06</strain>
    </source>
</reference>
<dbReference type="AlphaFoldDB" id="X1V7F9"/>
<proteinExistence type="predicted"/>
<accession>X1V7F9</accession>